<dbReference type="AlphaFoldDB" id="A0AA88YKZ4"/>
<feature type="region of interest" description="Disordered" evidence="1">
    <location>
        <begin position="54"/>
        <end position="89"/>
    </location>
</feature>
<proteinExistence type="predicted"/>
<evidence type="ECO:0000256" key="1">
    <source>
        <dbReference type="SAM" id="MobiDB-lite"/>
    </source>
</evidence>
<feature type="compositionally biased region" description="Acidic residues" evidence="1">
    <location>
        <begin position="199"/>
        <end position="220"/>
    </location>
</feature>
<feature type="compositionally biased region" description="Acidic residues" evidence="1">
    <location>
        <begin position="76"/>
        <end position="89"/>
    </location>
</feature>
<evidence type="ECO:0000313" key="3">
    <source>
        <dbReference type="Proteomes" id="UP001186944"/>
    </source>
</evidence>
<dbReference type="Proteomes" id="UP001186944">
    <property type="component" value="Unassembled WGS sequence"/>
</dbReference>
<protein>
    <recommendedName>
        <fullName evidence="4">C2H2-type domain-containing protein</fullName>
    </recommendedName>
</protein>
<gene>
    <name evidence="2" type="ORF">FSP39_012070</name>
</gene>
<reference evidence="2" key="1">
    <citation type="submission" date="2019-08" db="EMBL/GenBank/DDBJ databases">
        <title>The improved chromosome-level genome for the pearl oyster Pinctada fucata martensii using PacBio sequencing and Hi-C.</title>
        <authorList>
            <person name="Zheng Z."/>
        </authorList>
    </citation>
    <scope>NUCLEOTIDE SEQUENCE</scope>
    <source>
        <strain evidence="2">ZZ-2019</strain>
        <tissue evidence="2">Adductor muscle</tissue>
    </source>
</reference>
<feature type="compositionally biased region" description="Basic and acidic residues" evidence="1">
    <location>
        <begin position="66"/>
        <end position="75"/>
    </location>
</feature>
<evidence type="ECO:0000313" key="2">
    <source>
        <dbReference type="EMBL" id="KAK3107334.1"/>
    </source>
</evidence>
<organism evidence="2 3">
    <name type="scientific">Pinctada imbricata</name>
    <name type="common">Atlantic pearl-oyster</name>
    <name type="synonym">Pinctada martensii</name>
    <dbReference type="NCBI Taxonomy" id="66713"/>
    <lineage>
        <taxon>Eukaryota</taxon>
        <taxon>Metazoa</taxon>
        <taxon>Spiralia</taxon>
        <taxon>Lophotrochozoa</taxon>
        <taxon>Mollusca</taxon>
        <taxon>Bivalvia</taxon>
        <taxon>Autobranchia</taxon>
        <taxon>Pteriomorphia</taxon>
        <taxon>Pterioida</taxon>
        <taxon>Pterioidea</taxon>
        <taxon>Pteriidae</taxon>
        <taxon>Pinctada</taxon>
    </lineage>
</organism>
<name>A0AA88YKZ4_PINIB</name>
<comment type="caution">
    <text evidence="2">The sequence shown here is derived from an EMBL/GenBank/DDBJ whole genome shotgun (WGS) entry which is preliminary data.</text>
</comment>
<sequence>MNKDDQKEMDHSEHVSATDQTCFEEKKMHSCDDCGLVFENIHDLQRHVITRCQENRKRKHDEDEDTIHKKMRLDDVSSEEDNDSAENDDNGFDFIVNEVWDDHSTQNDRKIKQLMEDDMSKKDAKEEASDIMLSKDRSLFMKKYKDFLMHMHELNVSRLHRMIKQEVIELVAEKDVHIDQAIEQVIKRHRTDFDSLFENYDESDDKDDSEDDIETENESE</sequence>
<keyword evidence="3" id="KW-1185">Reference proteome</keyword>
<evidence type="ECO:0008006" key="4">
    <source>
        <dbReference type="Google" id="ProtNLM"/>
    </source>
</evidence>
<feature type="region of interest" description="Disordered" evidence="1">
    <location>
        <begin position="197"/>
        <end position="220"/>
    </location>
</feature>
<dbReference type="EMBL" id="VSWD01000002">
    <property type="protein sequence ID" value="KAK3107334.1"/>
    <property type="molecule type" value="Genomic_DNA"/>
</dbReference>
<accession>A0AA88YKZ4</accession>